<dbReference type="EMBL" id="AP024355">
    <property type="protein sequence ID" value="BCR05033.1"/>
    <property type="molecule type" value="Genomic_DNA"/>
</dbReference>
<name>A0ABN6DY36_9BACT</name>
<accession>A0ABN6DY36</accession>
<dbReference type="PIRSF" id="PIRSF028440">
    <property type="entry name" value="UCP_LAB_N"/>
    <property type="match status" value="1"/>
</dbReference>
<evidence type="ECO:0000259" key="2">
    <source>
        <dbReference type="SMART" id="SM01259"/>
    </source>
</evidence>
<keyword evidence="1" id="KW-0472">Membrane</keyword>
<evidence type="ECO:0000256" key="1">
    <source>
        <dbReference type="SAM" id="Phobius"/>
    </source>
</evidence>
<protein>
    <recommendedName>
        <fullName evidence="2">Lipid A biosynthesis N-terminal domain-containing protein</fullName>
    </recommendedName>
</protein>
<keyword evidence="1" id="KW-0812">Transmembrane</keyword>
<reference evidence="3 4" key="2">
    <citation type="journal article" date="2021" name="Int. J. Syst. Evol. Microbiol.">
        <title>Isolation and Polyphasic Characterization of Desulfuromonas versatilis sp. Nov., an Electrogenic Bacteria Capable of Versatile Metabolism Isolated from a Graphene Oxide-Reducing Enrichment Culture.</title>
        <authorList>
            <person name="Xie L."/>
            <person name="Yoshida N."/>
            <person name="Ishii S."/>
            <person name="Meng L."/>
        </authorList>
    </citation>
    <scope>NUCLEOTIDE SEQUENCE [LARGE SCALE GENOMIC DNA]</scope>
    <source>
        <strain evidence="3 4">NIT-T3</strain>
    </source>
</reference>
<keyword evidence="4" id="KW-1185">Reference proteome</keyword>
<reference evidence="3 4" key="1">
    <citation type="journal article" date="2016" name="C (Basel)">
        <title>Selective Growth of and Electricity Production by Marine Exoelectrogenic Bacteria in Self-Aggregated Hydrogel of Microbially Reduced Graphene Oxide.</title>
        <authorList>
            <person name="Yoshida N."/>
            <person name="Goto Y."/>
            <person name="Miyata Y."/>
        </authorList>
    </citation>
    <scope>NUCLEOTIDE SEQUENCE [LARGE SCALE GENOMIC DNA]</scope>
    <source>
        <strain evidence="3 4">NIT-T3</strain>
    </source>
</reference>
<feature type="transmembrane region" description="Helical" evidence="1">
    <location>
        <begin position="37"/>
        <end position="59"/>
    </location>
</feature>
<feature type="transmembrane region" description="Helical" evidence="1">
    <location>
        <begin position="6"/>
        <end position="25"/>
    </location>
</feature>
<feature type="domain" description="Lipid A biosynthesis N-terminal" evidence="2">
    <location>
        <begin position="11"/>
        <end position="82"/>
    </location>
</feature>
<organism evidence="3 4">
    <name type="scientific">Desulfuromonas versatilis</name>
    <dbReference type="NCBI Taxonomy" id="2802975"/>
    <lineage>
        <taxon>Bacteria</taxon>
        <taxon>Pseudomonadati</taxon>
        <taxon>Thermodesulfobacteriota</taxon>
        <taxon>Desulfuromonadia</taxon>
        <taxon>Desulfuromonadales</taxon>
        <taxon>Desulfuromonadaceae</taxon>
        <taxon>Desulfuromonas</taxon>
    </lineage>
</organism>
<proteinExistence type="predicted"/>
<dbReference type="InterPro" id="IPR014546">
    <property type="entry name" value="UCP028440_lipidA_biosyn"/>
</dbReference>
<dbReference type="SMART" id="SM01259">
    <property type="entry name" value="LAB_N"/>
    <property type="match status" value="1"/>
</dbReference>
<sequence length="101" mass="11645">MSKAEIGILTLGFSGQALFFMRFFIQWIHSERHRRSIIPVAFWYFSLGGSSLLLIYAIIRRDLVFIVGQSTGFFIYTRNLYLIHREKSAQDSPQPGQGAQE</sequence>
<dbReference type="Pfam" id="PF07578">
    <property type="entry name" value="LAB_N"/>
    <property type="match status" value="1"/>
</dbReference>
<dbReference type="Proteomes" id="UP001319827">
    <property type="component" value="Chromosome"/>
</dbReference>
<evidence type="ECO:0000313" key="4">
    <source>
        <dbReference type="Proteomes" id="UP001319827"/>
    </source>
</evidence>
<dbReference type="InterPro" id="IPR011499">
    <property type="entry name" value="Lipid_A_biosynth_N"/>
</dbReference>
<dbReference type="Gene3D" id="1.20.1280.290">
    <property type="match status" value="1"/>
</dbReference>
<feature type="transmembrane region" description="Helical" evidence="1">
    <location>
        <begin position="65"/>
        <end position="83"/>
    </location>
</feature>
<keyword evidence="1" id="KW-1133">Transmembrane helix</keyword>
<gene>
    <name evidence="3" type="ORF">DESUT3_21020</name>
</gene>
<dbReference type="RefSeq" id="WP_221248468.1">
    <property type="nucleotide sequence ID" value="NZ_AP024355.1"/>
</dbReference>
<evidence type="ECO:0000313" key="3">
    <source>
        <dbReference type="EMBL" id="BCR05033.1"/>
    </source>
</evidence>